<feature type="compositionally biased region" description="Basic and acidic residues" evidence="1">
    <location>
        <begin position="12"/>
        <end position="22"/>
    </location>
</feature>
<feature type="compositionally biased region" description="Low complexity" evidence="1">
    <location>
        <begin position="147"/>
        <end position="163"/>
    </location>
</feature>
<feature type="compositionally biased region" description="Polar residues" evidence="1">
    <location>
        <begin position="253"/>
        <end position="273"/>
    </location>
</feature>
<feature type="region of interest" description="Disordered" evidence="1">
    <location>
        <begin position="1"/>
        <end position="24"/>
    </location>
</feature>
<feature type="compositionally biased region" description="Pro residues" evidence="1">
    <location>
        <begin position="191"/>
        <end position="205"/>
    </location>
</feature>
<sequence length="288" mass="30545">MVAVKIVIQPQRDSDHPKSLQRKERRTQLHNLALHRHQIPPKAGPLRKPAPVAPSPGTMCGTYGHVRESPVCPLKEKPQSNPTPAELEGGKDKDLVKESKKLEPTTNPNVGPWMIVQRKKGGSPSNKGQAKNTSPPLEKASGSSLASTSKNPLKNSKSKTSSPSPKPDPPFVLNFDIPSSFSNHTSNSLSTPPPQPPPLPDPDPLPPEDEPFGETAAKCNLNDMDESMLGTVGSNLPSKDVQTLCSEIQVESVNTATDSGGTDGNSASSNAQSDGAEDMEGVSGLHKC</sequence>
<gene>
    <name evidence="2" type="ORF">CCACVL1_08149</name>
</gene>
<feature type="compositionally biased region" description="Polar residues" evidence="1">
    <location>
        <begin position="123"/>
        <end position="146"/>
    </location>
</feature>
<organism evidence="2 3">
    <name type="scientific">Corchorus capsularis</name>
    <name type="common">Jute</name>
    <dbReference type="NCBI Taxonomy" id="210143"/>
    <lineage>
        <taxon>Eukaryota</taxon>
        <taxon>Viridiplantae</taxon>
        <taxon>Streptophyta</taxon>
        <taxon>Embryophyta</taxon>
        <taxon>Tracheophyta</taxon>
        <taxon>Spermatophyta</taxon>
        <taxon>Magnoliopsida</taxon>
        <taxon>eudicotyledons</taxon>
        <taxon>Gunneridae</taxon>
        <taxon>Pentapetalae</taxon>
        <taxon>rosids</taxon>
        <taxon>malvids</taxon>
        <taxon>Malvales</taxon>
        <taxon>Malvaceae</taxon>
        <taxon>Grewioideae</taxon>
        <taxon>Apeibeae</taxon>
        <taxon>Corchorus</taxon>
    </lineage>
</organism>
<protein>
    <submittedName>
        <fullName evidence="2">Uncharacterized protein</fullName>
    </submittedName>
</protein>
<proteinExistence type="predicted"/>
<accession>A0A1R3J214</accession>
<dbReference type="EMBL" id="AWWV01008882">
    <property type="protein sequence ID" value="OMO88872.1"/>
    <property type="molecule type" value="Genomic_DNA"/>
</dbReference>
<evidence type="ECO:0000313" key="3">
    <source>
        <dbReference type="Proteomes" id="UP000188268"/>
    </source>
</evidence>
<feature type="region of interest" description="Disordered" evidence="1">
    <location>
        <begin position="36"/>
        <end position="221"/>
    </location>
</feature>
<evidence type="ECO:0000313" key="2">
    <source>
        <dbReference type="EMBL" id="OMO88872.1"/>
    </source>
</evidence>
<name>A0A1R3J214_COCAP</name>
<keyword evidence="3" id="KW-1185">Reference proteome</keyword>
<dbReference type="Gramene" id="OMO88872">
    <property type="protein sequence ID" value="OMO88872"/>
    <property type="gene ID" value="CCACVL1_08149"/>
</dbReference>
<feature type="compositionally biased region" description="Basic and acidic residues" evidence="1">
    <location>
        <begin position="88"/>
        <end position="103"/>
    </location>
</feature>
<comment type="caution">
    <text evidence="2">The sequence shown here is derived from an EMBL/GenBank/DDBJ whole genome shotgun (WGS) entry which is preliminary data.</text>
</comment>
<dbReference type="AlphaFoldDB" id="A0A1R3J214"/>
<evidence type="ECO:0000256" key="1">
    <source>
        <dbReference type="SAM" id="MobiDB-lite"/>
    </source>
</evidence>
<reference evidence="2 3" key="1">
    <citation type="submission" date="2013-09" db="EMBL/GenBank/DDBJ databases">
        <title>Corchorus capsularis genome sequencing.</title>
        <authorList>
            <person name="Alam M."/>
            <person name="Haque M.S."/>
            <person name="Islam M.S."/>
            <person name="Emdad E.M."/>
            <person name="Islam M.M."/>
            <person name="Ahmed B."/>
            <person name="Halim A."/>
            <person name="Hossen Q.M.M."/>
            <person name="Hossain M.Z."/>
            <person name="Ahmed R."/>
            <person name="Khan M.M."/>
            <person name="Islam R."/>
            <person name="Rashid M.M."/>
            <person name="Khan S.A."/>
            <person name="Rahman M.S."/>
            <person name="Alam M."/>
        </authorList>
    </citation>
    <scope>NUCLEOTIDE SEQUENCE [LARGE SCALE GENOMIC DNA]</scope>
    <source>
        <strain evidence="3">cv. CVL-1</strain>
        <tissue evidence="2">Whole seedling</tissue>
    </source>
</reference>
<dbReference type="Proteomes" id="UP000188268">
    <property type="component" value="Unassembled WGS sequence"/>
</dbReference>
<feature type="compositionally biased region" description="Low complexity" evidence="1">
    <location>
        <begin position="179"/>
        <end position="190"/>
    </location>
</feature>
<feature type="region of interest" description="Disordered" evidence="1">
    <location>
        <begin position="253"/>
        <end position="288"/>
    </location>
</feature>